<keyword evidence="1" id="KW-0732">Signal</keyword>
<evidence type="ECO:0000313" key="2">
    <source>
        <dbReference type="Proteomes" id="UP000038045"/>
    </source>
</evidence>
<feature type="chain" id="PRO_5005892142" evidence="1">
    <location>
        <begin position="20"/>
        <end position="67"/>
    </location>
</feature>
<dbReference type="PROSITE" id="PS51257">
    <property type="entry name" value="PROKAR_LIPOPROTEIN"/>
    <property type="match status" value="1"/>
</dbReference>
<evidence type="ECO:0000313" key="3">
    <source>
        <dbReference type="WBParaSite" id="PTRK_0001115800.1"/>
    </source>
</evidence>
<dbReference type="Proteomes" id="UP000038045">
    <property type="component" value="Unplaced"/>
</dbReference>
<keyword evidence="2" id="KW-1185">Reference proteome</keyword>
<accession>A0A0N4ZRM4</accession>
<dbReference type="AlphaFoldDB" id="A0A0N4ZRM4"/>
<organism evidence="2 3">
    <name type="scientific">Parastrongyloides trichosuri</name>
    <name type="common">Possum-specific nematode worm</name>
    <dbReference type="NCBI Taxonomy" id="131310"/>
    <lineage>
        <taxon>Eukaryota</taxon>
        <taxon>Metazoa</taxon>
        <taxon>Ecdysozoa</taxon>
        <taxon>Nematoda</taxon>
        <taxon>Chromadorea</taxon>
        <taxon>Rhabditida</taxon>
        <taxon>Tylenchina</taxon>
        <taxon>Panagrolaimomorpha</taxon>
        <taxon>Strongyloidoidea</taxon>
        <taxon>Strongyloididae</taxon>
        <taxon>Parastrongyloides</taxon>
    </lineage>
</organism>
<dbReference type="WBParaSite" id="PTRK_0001115800.1">
    <property type="protein sequence ID" value="PTRK_0001115800.1"/>
    <property type="gene ID" value="PTRK_0001115800"/>
</dbReference>
<name>A0A0N4ZRM4_PARTI</name>
<evidence type="ECO:0000256" key="1">
    <source>
        <dbReference type="SAM" id="SignalP"/>
    </source>
</evidence>
<reference evidence="3" key="1">
    <citation type="submission" date="2017-02" db="UniProtKB">
        <authorList>
            <consortium name="WormBaseParasite"/>
        </authorList>
    </citation>
    <scope>IDENTIFICATION</scope>
</reference>
<sequence length="67" mass="6955">MRYYLIFTIFILLSIPTNGTFFGGLGCGCAPSLPQPCLPCLPPLQLPQISLPNPCTCAPAAAPACGC</sequence>
<protein>
    <submittedName>
        <fullName evidence="3">IGFBP N-terminal domain-containing protein</fullName>
    </submittedName>
</protein>
<proteinExistence type="predicted"/>
<feature type="signal peptide" evidence="1">
    <location>
        <begin position="1"/>
        <end position="19"/>
    </location>
</feature>